<comment type="similarity">
    <text evidence="2">Belongs to the VAMP-associated protein (VAP) (TC 9.B.17) family.</text>
</comment>
<proteinExistence type="inferred from homology"/>
<dbReference type="SUPFAM" id="SSF49354">
    <property type="entry name" value="PapD-like"/>
    <property type="match status" value="1"/>
</dbReference>
<dbReference type="AlphaFoldDB" id="A0A8K0JRU8"/>
<dbReference type="InterPro" id="IPR016763">
    <property type="entry name" value="VAP"/>
</dbReference>
<feature type="domain" description="MSP" evidence="8">
    <location>
        <begin position="2"/>
        <end position="126"/>
    </location>
</feature>
<feature type="compositionally biased region" description="Polar residues" evidence="6">
    <location>
        <begin position="235"/>
        <end position="246"/>
    </location>
</feature>
<name>A0A8K0JRU8_9TREE</name>
<evidence type="ECO:0000256" key="7">
    <source>
        <dbReference type="SAM" id="Phobius"/>
    </source>
</evidence>
<keyword evidence="5 7" id="KW-0472">Membrane</keyword>
<dbReference type="InterPro" id="IPR008962">
    <property type="entry name" value="PapD-like_sf"/>
</dbReference>
<feature type="compositionally biased region" description="Low complexity" evidence="6">
    <location>
        <begin position="204"/>
        <end position="215"/>
    </location>
</feature>
<accession>A0A8K0JRU8</accession>
<evidence type="ECO:0000256" key="4">
    <source>
        <dbReference type="ARBA" id="ARBA00022989"/>
    </source>
</evidence>
<feature type="compositionally biased region" description="Polar residues" evidence="6">
    <location>
        <begin position="253"/>
        <end position="266"/>
    </location>
</feature>
<comment type="caution">
    <text evidence="9">The sequence shown here is derived from an EMBL/GenBank/DDBJ whole genome shotgun (WGS) entry which is preliminary data.</text>
</comment>
<dbReference type="Gene3D" id="2.60.40.10">
    <property type="entry name" value="Immunoglobulins"/>
    <property type="match status" value="1"/>
</dbReference>
<keyword evidence="10" id="KW-1185">Reference proteome</keyword>
<evidence type="ECO:0000256" key="3">
    <source>
        <dbReference type="ARBA" id="ARBA00022692"/>
    </source>
</evidence>
<dbReference type="Pfam" id="PF00635">
    <property type="entry name" value="Motile_Sperm"/>
    <property type="match status" value="1"/>
</dbReference>
<dbReference type="InterPro" id="IPR000535">
    <property type="entry name" value="MSP_dom"/>
</dbReference>
<dbReference type="GO" id="GO:0033149">
    <property type="term" value="F:FFAT motif binding"/>
    <property type="evidence" value="ECO:0007669"/>
    <property type="project" value="TreeGrafter"/>
</dbReference>
<dbReference type="PIRSF" id="PIRSF019693">
    <property type="entry name" value="VAMP-associated"/>
    <property type="match status" value="1"/>
</dbReference>
<gene>
    <name evidence="9" type="ORF">FFLO_00309</name>
</gene>
<dbReference type="GO" id="GO:0005886">
    <property type="term" value="C:plasma membrane"/>
    <property type="evidence" value="ECO:0007669"/>
    <property type="project" value="TreeGrafter"/>
</dbReference>
<evidence type="ECO:0000313" key="9">
    <source>
        <dbReference type="EMBL" id="KAG7575490.1"/>
    </source>
</evidence>
<evidence type="ECO:0000256" key="5">
    <source>
        <dbReference type="ARBA" id="ARBA00023136"/>
    </source>
</evidence>
<organism evidence="9 10">
    <name type="scientific">Filobasidium floriforme</name>
    <dbReference type="NCBI Taxonomy" id="5210"/>
    <lineage>
        <taxon>Eukaryota</taxon>
        <taxon>Fungi</taxon>
        <taxon>Dikarya</taxon>
        <taxon>Basidiomycota</taxon>
        <taxon>Agaricomycotina</taxon>
        <taxon>Tremellomycetes</taxon>
        <taxon>Filobasidiales</taxon>
        <taxon>Filobasidiaceae</taxon>
        <taxon>Filobasidium</taxon>
    </lineage>
</organism>
<dbReference type="GO" id="GO:0005789">
    <property type="term" value="C:endoplasmic reticulum membrane"/>
    <property type="evidence" value="ECO:0007669"/>
    <property type="project" value="InterPro"/>
</dbReference>
<dbReference type="EMBL" id="JABELV010000003">
    <property type="protein sequence ID" value="KAG7575490.1"/>
    <property type="molecule type" value="Genomic_DNA"/>
</dbReference>
<dbReference type="GO" id="GO:0061817">
    <property type="term" value="P:endoplasmic reticulum-plasma membrane tethering"/>
    <property type="evidence" value="ECO:0007669"/>
    <property type="project" value="TreeGrafter"/>
</dbReference>
<feature type="transmembrane region" description="Helical" evidence="7">
    <location>
        <begin position="323"/>
        <end position="343"/>
    </location>
</feature>
<dbReference type="GO" id="GO:0090158">
    <property type="term" value="P:endoplasmic reticulum membrane organization"/>
    <property type="evidence" value="ECO:0007669"/>
    <property type="project" value="TreeGrafter"/>
</dbReference>
<evidence type="ECO:0000256" key="6">
    <source>
        <dbReference type="SAM" id="MobiDB-lite"/>
    </source>
</evidence>
<sequence>MSVEVSPRDYLGFRRPFNNSVTSYLKLRNPHHKPIVVKIKVTSPKAYCVRPNSSRIEPGESLEISVILQPMKEQPPPHAKCKDKFLVCSAEIPVEKESMALTDYWYELEKTDKSKIQEHKLRVAYISDTETIPENSVGDVSKWADETQNAGFASPSTSRMISGDASTPTATPKANGAVHAPLPYPATPIHVTNVQTQNAPAPAPISASSGPTAGGVPQSTYDPANVAKSLAGPGTLSTPSKSSNSVPRAEINSLPTNGNNQGAGSSLVQTAEEQLALARAQITSLQNQLASSDLGQKVKGAVGDAQAKAAQVVPAQVSENIEGYQLTVVLAVAFAAFSIGYLWQHFG</sequence>
<dbReference type="OrthoDB" id="264603at2759"/>
<reference evidence="9" key="1">
    <citation type="submission" date="2020-04" db="EMBL/GenBank/DDBJ databases">
        <title>Analysis of mating type loci in Filobasidium floriforme.</title>
        <authorList>
            <person name="Nowrousian M."/>
        </authorList>
    </citation>
    <scope>NUCLEOTIDE SEQUENCE</scope>
    <source>
        <strain evidence="9">CBS 6242</strain>
    </source>
</reference>
<dbReference type="Proteomes" id="UP000812966">
    <property type="component" value="Unassembled WGS sequence"/>
</dbReference>
<dbReference type="InterPro" id="IPR013783">
    <property type="entry name" value="Ig-like_fold"/>
</dbReference>
<feature type="region of interest" description="Disordered" evidence="6">
    <location>
        <begin position="197"/>
        <end position="266"/>
    </location>
</feature>
<evidence type="ECO:0000313" key="10">
    <source>
        <dbReference type="Proteomes" id="UP000812966"/>
    </source>
</evidence>
<feature type="compositionally biased region" description="Polar residues" evidence="6">
    <location>
        <begin position="150"/>
        <end position="172"/>
    </location>
</feature>
<dbReference type="PANTHER" id="PTHR10809:SF6">
    <property type="entry name" value="AT11025P-RELATED"/>
    <property type="match status" value="1"/>
</dbReference>
<dbReference type="PROSITE" id="PS50202">
    <property type="entry name" value="MSP"/>
    <property type="match status" value="1"/>
</dbReference>
<evidence type="ECO:0000256" key="2">
    <source>
        <dbReference type="ARBA" id="ARBA00008932"/>
    </source>
</evidence>
<feature type="region of interest" description="Disordered" evidence="6">
    <location>
        <begin position="150"/>
        <end position="182"/>
    </location>
</feature>
<evidence type="ECO:0000259" key="8">
    <source>
        <dbReference type="PROSITE" id="PS50202"/>
    </source>
</evidence>
<comment type="subcellular location">
    <subcellularLocation>
        <location evidence="1">Membrane</location>
        <topology evidence="1">Single-pass type IV membrane protein</topology>
    </subcellularLocation>
</comment>
<keyword evidence="3 7" id="KW-0812">Transmembrane</keyword>
<evidence type="ECO:0000256" key="1">
    <source>
        <dbReference type="ARBA" id="ARBA00004211"/>
    </source>
</evidence>
<keyword evidence="4 7" id="KW-1133">Transmembrane helix</keyword>
<protein>
    <recommendedName>
        <fullName evidence="8">MSP domain-containing protein</fullName>
    </recommendedName>
</protein>
<dbReference type="PANTHER" id="PTHR10809">
    <property type="entry name" value="VESICLE-ASSOCIATED MEMBRANE PROTEIN-ASSOCIATED PROTEIN"/>
    <property type="match status" value="1"/>
</dbReference>